<evidence type="ECO:0000313" key="2">
    <source>
        <dbReference type="Proteomes" id="UP000242502"/>
    </source>
</evidence>
<dbReference type="PRINTS" id="PR00394">
    <property type="entry name" value="RHSPROTEIN"/>
</dbReference>
<evidence type="ECO:0000313" key="1">
    <source>
        <dbReference type="EMBL" id="ODS23273.1"/>
    </source>
</evidence>
<dbReference type="Proteomes" id="UP000242502">
    <property type="component" value="Unassembled WGS sequence"/>
</dbReference>
<dbReference type="InterPro" id="IPR022385">
    <property type="entry name" value="Rhs_assc_core"/>
</dbReference>
<reference evidence="1 2" key="1">
    <citation type="journal article" date="2016" name="Appl. Environ. Microbiol.">
        <title>Lack of Overt Genome Reduction in the Bryostatin-Producing Bryozoan Symbiont "Candidatus Endobugula sertula".</title>
        <authorList>
            <person name="Miller I.J."/>
            <person name="Vanee N."/>
            <person name="Fong S.S."/>
            <person name="Lim-Fong G.E."/>
            <person name="Kwan J.C."/>
        </authorList>
    </citation>
    <scope>NUCLEOTIDE SEQUENCE [LARGE SCALE GENOMIC DNA]</scope>
    <source>
        <strain evidence="1">AB1-4</strain>
    </source>
</reference>
<evidence type="ECO:0008006" key="3">
    <source>
        <dbReference type="Google" id="ProtNLM"/>
    </source>
</evidence>
<organism evidence="1 2">
    <name type="scientific">Candidatus Endobugula sertula</name>
    <name type="common">Bugula neritina bacterial symbiont</name>
    <dbReference type="NCBI Taxonomy" id="62101"/>
    <lineage>
        <taxon>Bacteria</taxon>
        <taxon>Pseudomonadati</taxon>
        <taxon>Pseudomonadota</taxon>
        <taxon>Gammaproteobacteria</taxon>
        <taxon>Cellvibrionales</taxon>
        <taxon>Cellvibrionaceae</taxon>
        <taxon>Candidatus Endobugula</taxon>
    </lineage>
</organism>
<dbReference type="PANTHER" id="PTHR32305">
    <property type="match status" value="1"/>
</dbReference>
<sequence length="172" mass="18586">MGFAANEPRVYQGCSGCCIYDASVKLFPGNYYDAESGLDWNWHRYRDAKRGCYITADPIGLKGGLNTYAYVESNPLTYSDPWGLEIVGSWGIPPQVQNFNVNISPHGFNTDGGQVNLNVTAAGSAQFTFSANCKDTCTDEEWAENLMADISISYTGNIPIPGMCGAIALGAQ</sequence>
<accession>A0A1D2QP20</accession>
<dbReference type="EMBL" id="MDLC01000033">
    <property type="protein sequence ID" value="ODS23273.1"/>
    <property type="molecule type" value="Genomic_DNA"/>
</dbReference>
<dbReference type="NCBIfam" id="TIGR03696">
    <property type="entry name" value="Rhs_assc_core"/>
    <property type="match status" value="1"/>
</dbReference>
<proteinExistence type="predicted"/>
<name>A0A1D2QP20_9GAMM</name>
<gene>
    <name evidence="1" type="ORF">AB835_09640</name>
</gene>
<dbReference type="AlphaFoldDB" id="A0A1D2QP20"/>
<comment type="caution">
    <text evidence="1">The sequence shown here is derived from an EMBL/GenBank/DDBJ whole genome shotgun (WGS) entry which is preliminary data.</text>
</comment>
<dbReference type="PANTHER" id="PTHR32305:SF15">
    <property type="entry name" value="PROTEIN RHSA-RELATED"/>
    <property type="match status" value="1"/>
</dbReference>
<dbReference type="InterPro" id="IPR050708">
    <property type="entry name" value="T6SS_VgrG/RHS"/>
</dbReference>
<dbReference type="STRING" id="62101.AB835_09640"/>
<protein>
    <recommendedName>
        <fullName evidence="3">RHS repeat-associated core domain-containing protein</fullName>
    </recommendedName>
</protein>
<dbReference type="Gene3D" id="2.180.10.10">
    <property type="entry name" value="RHS repeat-associated core"/>
    <property type="match status" value="1"/>
</dbReference>